<keyword evidence="8" id="KW-1185">Reference proteome</keyword>
<dbReference type="EMBL" id="MJFZ01001131">
    <property type="protein sequence ID" value="RAW23117.1"/>
    <property type="molecule type" value="Genomic_DNA"/>
</dbReference>
<evidence type="ECO:0000313" key="2">
    <source>
        <dbReference type="EMBL" id="KAG2842908.1"/>
    </source>
</evidence>
<dbReference type="EMBL" id="RCML01001236">
    <property type="protein sequence ID" value="KAG2964225.1"/>
    <property type="molecule type" value="Genomic_DNA"/>
</dbReference>
<dbReference type="Proteomes" id="UP000251314">
    <property type="component" value="Unassembled WGS sequence"/>
</dbReference>
<evidence type="ECO:0000256" key="1">
    <source>
        <dbReference type="SAM" id="MobiDB-lite"/>
    </source>
</evidence>
<dbReference type="AlphaFoldDB" id="A0A329RES3"/>
<feature type="compositionally biased region" description="Acidic residues" evidence="1">
    <location>
        <begin position="43"/>
        <end position="58"/>
    </location>
</feature>
<feature type="region of interest" description="Disordered" evidence="1">
    <location>
        <begin position="1"/>
        <end position="26"/>
    </location>
</feature>
<dbReference type="EMBL" id="RCMI01000917">
    <property type="protein sequence ID" value="KAG2894428.1"/>
    <property type="molecule type" value="Genomic_DNA"/>
</dbReference>
<name>A0A329RES3_9STRA</name>
<reference evidence="2" key="2">
    <citation type="submission" date="2018-10" db="EMBL/GenBank/DDBJ databases">
        <title>Effector identification in a new, highly contiguous assembly of the strawberry crown rot pathogen Phytophthora cactorum.</title>
        <authorList>
            <person name="Armitage A.D."/>
            <person name="Nellist C.F."/>
            <person name="Bates H."/>
            <person name="Vickerstaff R.J."/>
            <person name="Harrison R.J."/>
        </authorList>
    </citation>
    <scope>NUCLEOTIDE SEQUENCE</scope>
    <source>
        <strain evidence="2">15-7</strain>
        <strain evidence="3">4032</strain>
        <strain evidence="4">4040</strain>
        <strain evidence="5">P415</strain>
        <strain evidence="6">P421</strain>
    </source>
</reference>
<reference evidence="7 8" key="1">
    <citation type="submission" date="2018-01" db="EMBL/GenBank/DDBJ databases">
        <title>Draft genome of the strawberry crown rot pathogen Phytophthora cactorum.</title>
        <authorList>
            <person name="Armitage A.D."/>
            <person name="Lysoe E."/>
            <person name="Nellist C.F."/>
            <person name="Harrison R.J."/>
            <person name="Brurberg M.B."/>
        </authorList>
    </citation>
    <scope>NUCLEOTIDE SEQUENCE [LARGE SCALE GENOMIC DNA]</scope>
    <source>
        <strain evidence="7 8">10300</strain>
    </source>
</reference>
<dbReference type="EMBL" id="RCMK01001192">
    <property type="protein sequence ID" value="KAG2899680.1"/>
    <property type="molecule type" value="Genomic_DNA"/>
</dbReference>
<protein>
    <submittedName>
        <fullName evidence="7">Uncharacterized protein</fullName>
    </submittedName>
</protein>
<evidence type="ECO:0000313" key="4">
    <source>
        <dbReference type="EMBL" id="KAG2899680.1"/>
    </source>
</evidence>
<sequence>MAKGSKVVRATPAELSRARNESSRPDAAAARLAAINELLVGFGDEECDGPDAQDDYDDYEGKTPTPEPGAATSKTATLASRLSGATKSLSRILAAGLDVAGPDLDYADYGDGSEE</sequence>
<gene>
    <name evidence="7" type="ORF">PC110_g20445</name>
    <name evidence="2" type="ORF">PC113_g18716</name>
    <name evidence="3" type="ORF">PC115_g18151</name>
    <name evidence="4" type="ORF">PC117_g22170</name>
    <name evidence="5" type="ORF">PC118_g20452</name>
    <name evidence="6" type="ORF">PC129_g19249</name>
</gene>
<dbReference type="Proteomes" id="UP000735874">
    <property type="component" value="Unassembled WGS sequence"/>
</dbReference>
<dbReference type="EMBL" id="RCMV01001212">
    <property type="protein sequence ID" value="KAG3209744.1"/>
    <property type="molecule type" value="Genomic_DNA"/>
</dbReference>
<evidence type="ECO:0000313" key="7">
    <source>
        <dbReference type="EMBL" id="RAW23117.1"/>
    </source>
</evidence>
<dbReference type="VEuPathDB" id="FungiDB:PC110_g20445"/>
<dbReference type="Proteomes" id="UP000760860">
    <property type="component" value="Unassembled WGS sequence"/>
</dbReference>
<evidence type="ECO:0000313" key="8">
    <source>
        <dbReference type="Proteomes" id="UP000251314"/>
    </source>
</evidence>
<organism evidence="7 8">
    <name type="scientific">Phytophthora cactorum</name>
    <dbReference type="NCBI Taxonomy" id="29920"/>
    <lineage>
        <taxon>Eukaryota</taxon>
        <taxon>Sar</taxon>
        <taxon>Stramenopiles</taxon>
        <taxon>Oomycota</taxon>
        <taxon>Peronosporomycetes</taxon>
        <taxon>Peronosporales</taxon>
        <taxon>Peronosporaceae</taxon>
        <taxon>Phytophthora</taxon>
    </lineage>
</organism>
<comment type="caution">
    <text evidence="7">The sequence shown here is derived from an EMBL/GenBank/DDBJ whole genome shotgun (WGS) entry which is preliminary data.</text>
</comment>
<proteinExistence type="predicted"/>
<dbReference type="EMBL" id="RCMG01000901">
    <property type="protein sequence ID" value="KAG2842908.1"/>
    <property type="molecule type" value="Genomic_DNA"/>
</dbReference>
<evidence type="ECO:0000313" key="5">
    <source>
        <dbReference type="EMBL" id="KAG2964225.1"/>
    </source>
</evidence>
<evidence type="ECO:0000313" key="6">
    <source>
        <dbReference type="EMBL" id="KAG3209744.1"/>
    </source>
</evidence>
<accession>A0A329RES3</accession>
<dbReference type="Proteomes" id="UP000736787">
    <property type="component" value="Unassembled WGS sequence"/>
</dbReference>
<dbReference type="Proteomes" id="UP000774804">
    <property type="component" value="Unassembled WGS sequence"/>
</dbReference>
<feature type="region of interest" description="Disordered" evidence="1">
    <location>
        <begin position="43"/>
        <end position="75"/>
    </location>
</feature>
<dbReference type="Proteomes" id="UP000697107">
    <property type="component" value="Unassembled WGS sequence"/>
</dbReference>
<evidence type="ECO:0000313" key="3">
    <source>
        <dbReference type="EMBL" id="KAG2894428.1"/>
    </source>
</evidence>